<keyword evidence="5 7" id="KW-1133">Transmembrane helix</keyword>
<feature type="transmembrane region" description="Helical" evidence="7">
    <location>
        <begin position="427"/>
        <end position="443"/>
    </location>
</feature>
<keyword evidence="2" id="KW-0328">Glycosyltransferase</keyword>
<dbReference type="PANTHER" id="PTHR43867:SF4">
    <property type="entry name" value="BETA-(1-3)-GLUCOSYL TRANSFERASE"/>
    <property type="match status" value="1"/>
</dbReference>
<evidence type="ECO:0000313" key="10">
    <source>
        <dbReference type="Proteomes" id="UP001476282"/>
    </source>
</evidence>
<evidence type="ECO:0000256" key="3">
    <source>
        <dbReference type="ARBA" id="ARBA00022679"/>
    </source>
</evidence>
<proteinExistence type="predicted"/>
<evidence type="ECO:0000259" key="8">
    <source>
        <dbReference type="Pfam" id="PF13632"/>
    </source>
</evidence>
<comment type="caution">
    <text evidence="9">The sequence shown here is derived from an EMBL/GenBank/DDBJ whole genome shotgun (WGS) entry which is preliminary data.</text>
</comment>
<dbReference type="Pfam" id="PF13632">
    <property type="entry name" value="Glyco_trans_2_3"/>
    <property type="match status" value="1"/>
</dbReference>
<evidence type="ECO:0000313" key="9">
    <source>
        <dbReference type="EMBL" id="GAA5483125.1"/>
    </source>
</evidence>
<gene>
    <name evidence="9" type="ORF">Hsar01_02353</name>
</gene>
<keyword evidence="4 7" id="KW-0812">Transmembrane</keyword>
<feature type="transmembrane region" description="Helical" evidence="7">
    <location>
        <begin position="35"/>
        <end position="56"/>
    </location>
</feature>
<dbReference type="PANTHER" id="PTHR43867">
    <property type="entry name" value="CELLULOSE SYNTHASE CATALYTIC SUBUNIT A [UDP-FORMING]"/>
    <property type="match status" value="1"/>
</dbReference>
<dbReference type="Proteomes" id="UP001476282">
    <property type="component" value="Unassembled WGS sequence"/>
</dbReference>
<feature type="transmembrane region" description="Helical" evidence="7">
    <location>
        <begin position="12"/>
        <end position="29"/>
    </location>
</feature>
<keyword evidence="6 7" id="KW-0472">Membrane</keyword>
<dbReference type="InterPro" id="IPR001173">
    <property type="entry name" value="Glyco_trans_2-like"/>
</dbReference>
<accession>A0ABP9UNH7</accession>
<comment type="subcellular location">
    <subcellularLocation>
        <location evidence="1">Membrane</location>
        <topology evidence="1">Multi-pass membrane protein</topology>
    </subcellularLocation>
</comment>
<evidence type="ECO:0000256" key="4">
    <source>
        <dbReference type="ARBA" id="ARBA00022692"/>
    </source>
</evidence>
<dbReference type="InterPro" id="IPR050321">
    <property type="entry name" value="Glycosyltr_2/OpgH_subfam"/>
</dbReference>
<feature type="transmembrane region" description="Helical" evidence="7">
    <location>
        <begin position="356"/>
        <end position="376"/>
    </location>
</feature>
<evidence type="ECO:0000256" key="1">
    <source>
        <dbReference type="ARBA" id="ARBA00004141"/>
    </source>
</evidence>
<name>A0ABP9UNH7_9BACT</name>
<evidence type="ECO:0000256" key="5">
    <source>
        <dbReference type="ARBA" id="ARBA00022989"/>
    </source>
</evidence>
<keyword evidence="3" id="KW-0808">Transferase</keyword>
<feature type="transmembrane region" description="Helical" evidence="7">
    <location>
        <begin position="327"/>
        <end position="350"/>
    </location>
</feature>
<reference evidence="9 10" key="1">
    <citation type="submission" date="2024-02" db="EMBL/GenBank/DDBJ databases">
        <title>Haloferula sargassicola NBRC 104335.</title>
        <authorList>
            <person name="Ichikawa N."/>
            <person name="Katano-Makiyama Y."/>
            <person name="Hidaka K."/>
        </authorList>
    </citation>
    <scope>NUCLEOTIDE SEQUENCE [LARGE SCALE GENOMIC DNA]</scope>
    <source>
        <strain evidence="9 10">NBRC 104335</strain>
    </source>
</reference>
<dbReference type="EMBL" id="BAABRI010000012">
    <property type="protein sequence ID" value="GAA5483125.1"/>
    <property type="molecule type" value="Genomic_DNA"/>
</dbReference>
<dbReference type="Gene3D" id="3.90.550.10">
    <property type="entry name" value="Spore Coat Polysaccharide Biosynthesis Protein SpsA, Chain A"/>
    <property type="match status" value="1"/>
</dbReference>
<evidence type="ECO:0000256" key="2">
    <source>
        <dbReference type="ARBA" id="ARBA00022676"/>
    </source>
</evidence>
<dbReference type="RefSeq" id="WP_353567246.1">
    <property type="nucleotide sequence ID" value="NZ_BAABRI010000012.1"/>
</dbReference>
<feature type="domain" description="Glycosyltransferase 2-like" evidence="8">
    <location>
        <begin position="165"/>
        <end position="357"/>
    </location>
</feature>
<evidence type="ECO:0000256" key="7">
    <source>
        <dbReference type="SAM" id="Phobius"/>
    </source>
</evidence>
<dbReference type="SUPFAM" id="SSF53448">
    <property type="entry name" value="Nucleotide-diphospho-sugar transferases"/>
    <property type="match status" value="1"/>
</dbReference>
<keyword evidence="10" id="KW-1185">Reference proteome</keyword>
<dbReference type="InterPro" id="IPR029044">
    <property type="entry name" value="Nucleotide-diphossugar_trans"/>
</dbReference>
<sequence>MSLPRNPRLDWKALLPVIAVWISLLSLMVGPGHALAVSLLLLAALPLGVKLAFLAGPLTAAAPTDRPGSSGEPPFISIHIATHDEPPGVVLHTLESLARLDYPAARHEVVVLDNNTPDPARWKPLADWCARRGGRFHFHHDTGVTGAKAGALNLGLQRTDPRAEWICSVDADYAVEPTYLRRAAEIIATRPGLSHLQFPQAYRNVSPCNAGASAELGQYFDAYALRSAGTESMLLTGTLCVVRRDALEKAGGWPVDTITEDAHLGLMLLKGGRGLFIDEVQGRGLMPESLEVLGGQRQRWAAGNAQVLRKVLAGSSAWPGLSVLAQLAAWLCGACLLLPGIALAAVIPAFHPQLPWLAAGFSLLVLAEALLVCATAKGSLRLRGQAAVARLALLPEAAIGLVQGLAGRKLAFVRTPKDRPRRNSGRVRPLSWVLAFAAALFLVHGDASIALVSGTLWLVATARGWLARSLAAGEKRGTRPRPEVLLTPIRR</sequence>
<organism evidence="9 10">
    <name type="scientific">Haloferula sargassicola</name>
    <dbReference type="NCBI Taxonomy" id="490096"/>
    <lineage>
        <taxon>Bacteria</taxon>
        <taxon>Pseudomonadati</taxon>
        <taxon>Verrucomicrobiota</taxon>
        <taxon>Verrucomicrobiia</taxon>
        <taxon>Verrucomicrobiales</taxon>
        <taxon>Verrucomicrobiaceae</taxon>
        <taxon>Haloferula</taxon>
    </lineage>
</organism>
<protein>
    <recommendedName>
        <fullName evidence="8">Glycosyltransferase 2-like domain-containing protein</fullName>
    </recommendedName>
</protein>
<evidence type="ECO:0000256" key="6">
    <source>
        <dbReference type="ARBA" id="ARBA00023136"/>
    </source>
</evidence>